<evidence type="ECO:0000256" key="6">
    <source>
        <dbReference type="ARBA" id="ARBA00022989"/>
    </source>
</evidence>
<dbReference type="InterPro" id="IPR026323">
    <property type="entry name" value="Exosortase-related_prot_XrtF"/>
</dbReference>
<keyword evidence="4 8" id="KW-0812">Transmembrane</keyword>
<evidence type="ECO:0000313" key="10">
    <source>
        <dbReference type="Proteomes" id="UP000198951"/>
    </source>
</evidence>
<evidence type="ECO:0000313" key="9">
    <source>
        <dbReference type="EMBL" id="SDZ94705.1"/>
    </source>
</evidence>
<feature type="transmembrane region" description="Helical" evidence="8">
    <location>
        <begin position="12"/>
        <end position="32"/>
    </location>
</feature>
<keyword evidence="6 8" id="KW-1133">Transmembrane helix</keyword>
<dbReference type="Pfam" id="PF09721">
    <property type="entry name" value="Exosortase_EpsH"/>
    <property type="match status" value="1"/>
</dbReference>
<feature type="transmembrane region" description="Helical" evidence="8">
    <location>
        <begin position="148"/>
        <end position="169"/>
    </location>
</feature>
<keyword evidence="3" id="KW-0645">Protease</keyword>
<comment type="subcellular location">
    <subcellularLocation>
        <location evidence="1">Cell membrane</location>
        <topology evidence="1">Multi-pass membrane protein</topology>
    </subcellularLocation>
</comment>
<feature type="transmembrane region" description="Helical" evidence="8">
    <location>
        <begin position="113"/>
        <end position="142"/>
    </location>
</feature>
<proteinExistence type="predicted"/>
<feature type="transmembrane region" description="Helical" evidence="8">
    <location>
        <begin position="82"/>
        <end position="106"/>
    </location>
</feature>
<sequence>MKKYFIRYKPFLLFLTKFFLTFIIFTVLYQGFLGSFEDNKIDSLTKLVARNTEQLLGLFHADVSLEENKAETFIKLLYNQKYVARMIEGCNAISIIILFISFVVSFSGKLKPALLFIFGGSVVIYILNVMRIALLTVLMYHFPKQEPLLHGVLFPLFIYGVVFILWVIWVRKFSLYAKNTAVK</sequence>
<dbReference type="InterPro" id="IPR026392">
    <property type="entry name" value="Exo/Archaeosortase_dom"/>
</dbReference>
<accession>A0A1H3X5N4</accession>
<dbReference type="EMBL" id="FNRD01000001">
    <property type="protein sequence ID" value="SDZ94705.1"/>
    <property type="molecule type" value="Genomic_DNA"/>
</dbReference>
<dbReference type="GO" id="GO:0006508">
    <property type="term" value="P:proteolysis"/>
    <property type="evidence" value="ECO:0007669"/>
    <property type="project" value="UniProtKB-KW"/>
</dbReference>
<dbReference type="AlphaFoldDB" id="A0A1H3X5N4"/>
<dbReference type="NCBIfam" id="TIGR04128">
    <property type="entry name" value="exoso_Fjoh_1448"/>
    <property type="match status" value="1"/>
</dbReference>
<dbReference type="GO" id="GO:0008233">
    <property type="term" value="F:peptidase activity"/>
    <property type="evidence" value="ECO:0007669"/>
    <property type="project" value="UniProtKB-KW"/>
</dbReference>
<dbReference type="OrthoDB" id="678161at2"/>
<evidence type="ECO:0000256" key="2">
    <source>
        <dbReference type="ARBA" id="ARBA00022475"/>
    </source>
</evidence>
<dbReference type="NCBIfam" id="TIGR04178">
    <property type="entry name" value="exo_archaeo"/>
    <property type="match status" value="1"/>
</dbReference>
<dbReference type="RefSeq" id="WP_091083931.1">
    <property type="nucleotide sequence ID" value="NZ_FNRD01000001.1"/>
</dbReference>
<evidence type="ECO:0000256" key="3">
    <source>
        <dbReference type="ARBA" id="ARBA00022670"/>
    </source>
</evidence>
<dbReference type="STRING" id="150146.SAMN05443667_101391"/>
<protein>
    <submittedName>
        <fullName evidence="9">Exosortase family protein XrtF</fullName>
    </submittedName>
</protein>
<dbReference type="GO" id="GO:0005886">
    <property type="term" value="C:plasma membrane"/>
    <property type="evidence" value="ECO:0007669"/>
    <property type="project" value="UniProtKB-SubCell"/>
</dbReference>
<evidence type="ECO:0000256" key="5">
    <source>
        <dbReference type="ARBA" id="ARBA00022801"/>
    </source>
</evidence>
<evidence type="ECO:0000256" key="4">
    <source>
        <dbReference type="ARBA" id="ARBA00022692"/>
    </source>
</evidence>
<reference evidence="10" key="1">
    <citation type="submission" date="2016-10" db="EMBL/GenBank/DDBJ databases">
        <authorList>
            <person name="Varghese N."/>
            <person name="Submissions S."/>
        </authorList>
    </citation>
    <scope>NUCLEOTIDE SEQUENCE [LARGE SCALE GENOMIC DNA]</scope>
    <source>
        <strain evidence="10">DSM 22376</strain>
    </source>
</reference>
<evidence type="ECO:0000256" key="8">
    <source>
        <dbReference type="SAM" id="Phobius"/>
    </source>
</evidence>
<keyword evidence="2" id="KW-1003">Cell membrane</keyword>
<organism evidence="9 10">
    <name type="scientific">Flavobacterium gillisiae</name>
    <dbReference type="NCBI Taxonomy" id="150146"/>
    <lineage>
        <taxon>Bacteria</taxon>
        <taxon>Pseudomonadati</taxon>
        <taxon>Bacteroidota</taxon>
        <taxon>Flavobacteriia</taxon>
        <taxon>Flavobacteriales</taxon>
        <taxon>Flavobacteriaceae</taxon>
        <taxon>Flavobacterium</taxon>
    </lineage>
</organism>
<keyword evidence="5" id="KW-0378">Hydrolase</keyword>
<evidence type="ECO:0000256" key="7">
    <source>
        <dbReference type="ARBA" id="ARBA00023136"/>
    </source>
</evidence>
<keyword evidence="10" id="KW-1185">Reference proteome</keyword>
<dbReference type="Proteomes" id="UP000198951">
    <property type="component" value="Unassembled WGS sequence"/>
</dbReference>
<gene>
    <name evidence="9" type="ORF">SAMN05443667_101391</name>
</gene>
<dbReference type="InterPro" id="IPR019127">
    <property type="entry name" value="Exosortase"/>
</dbReference>
<name>A0A1H3X5N4_9FLAO</name>
<evidence type="ECO:0000256" key="1">
    <source>
        <dbReference type="ARBA" id="ARBA00004651"/>
    </source>
</evidence>
<keyword evidence="7 8" id="KW-0472">Membrane</keyword>